<accession>A0A7V2WSP8</accession>
<protein>
    <submittedName>
        <fullName evidence="2">DUF1343 domain-containing protein</fullName>
    </submittedName>
</protein>
<organism evidence="2">
    <name type="scientific">Dissulfuribacter thermophilus</name>
    <dbReference type="NCBI Taxonomy" id="1156395"/>
    <lineage>
        <taxon>Bacteria</taxon>
        <taxon>Pseudomonadati</taxon>
        <taxon>Thermodesulfobacteriota</taxon>
        <taxon>Dissulfuribacteria</taxon>
        <taxon>Dissulfuribacterales</taxon>
        <taxon>Dissulfuribacteraceae</taxon>
        <taxon>Dissulfuribacter</taxon>
    </lineage>
</organism>
<evidence type="ECO:0000259" key="1">
    <source>
        <dbReference type="Pfam" id="PF07075"/>
    </source>
</evidence>
<dbReference type="AlphaFoldDB" id="A0A7V2WSP8"/>
<feature type="non-terminal residue" evidence="2">
    <location>
        <position position="233"/>
    </location>
</feature>
<dbReference type="PANTHER" id="PTHR42915">
    <property type="entry name" value="HYPOTHETICAL 460 KDA PROTEIN IN FEUA-SIGW INTERGENIC REGION [PRECURSOR]"/>
    <property type="match status" value="1"/>
</dbReference>
<dbReference type="InterPro" id="IPR048502">
    <property type="entry name" value="NamZ_N"/>
</dbReference>
<sequence length="233" mass="26014">MGVVTGLDVLLRSPQTILRGDRVGLLCHQASVTTDLVHAKDALANLLGDGLRCLFSPQHGLYAEKQDNMVESHDCEDDLLGIPVYSLYGERREPRPDHFSSIDCLLVDLQDVGTRVYTYVWTMYLAMKVAEATGRRVVVLDRPNPIGGLQVEGNKLSQENFSFVGMAPIPMRHGMTMGELAMYFKANFFPGLDLEVVKMEGWRRSMYFDDTGLPWVMPSPNMPTLDTAIVYPG</sequence>
<dbReference type="Proteomes" id="UP000885797">
    <property type="component" value="Unassembled WGS sequence"/>
</dbReference>
<feature type="domain" description="Peptidoglycan beta-N-acetylmuramidase NamZ N-terminal" evidence="1">
    <location>
        <begin position="23"/>
        <end position="225"/>
    </location>
</feature>
<evidence type="ECO:0000313" key="2">
    <source>
        <dbReference type="EMBL" id="HFC46874.1"/>
    </source>
</evidence>
<gene>
    <name evidence="2" type="ORF">ENJ63_03230</name>
</gene>
<proteinExistence type="predicted"/>
<dbReference type="PANTHER" id="PTHR42915:SF1">
    <property type="entry name" value="PEPTIDOGLYCAN BETA-N-ACETYLMURAMIDASE NAMZ"/>
    <property type="match status" value="1"/>
</dbReference>
<dbReference type="GO" id="GO:0033922">
    <property type="term" value="F:peptidoglycan beta-N-acetylmuramidase activity"/>
    <property type="evidence" value="ECO:0007669"/>
    <property type="project" value="InterPro"/>
</dbReference>
<dbReference type="EMBL" id="DRND01000260">
    <property type="protein sequence ID" value="HFC46874.1"/>
    <property type="molecule type" value="Genomic_DNA"/>
</dbReference>
<name>A0A7V2WSP8_9BACT</name>
<dbReference type="InterPro" id="IPR008302">
    <property type="entry name" value="NamZ"/>
</dbReference>
<reference evidence="2" key="1">
    <citation type="journal article" date="2020" name="mSystems">
        <title>Genome- and Community-Level Interaction Insights into Carbon Utilization and Element Cycling Functions of Hydrothermarchaeota in Hydrothermal Sediment.</title>
        <authorList>
            <person name="Zhou Z."/>
            <person name="Liu Y."/>
            <person name="Xu W."/>
            <person name="Pan J."/>
            <person name="Luo Z.H."/>
            <person name="Li M."/>
        </authorList>
    </citation>
    <scope>NUCLEOTIDE SEQUENCE [LARGE SCALE GENOMIC DNA]</scope>
    <source>
        <strain evidence="2">HyVt-503</strain>
    </source>
</reference>
<dbReference type="Pfam" id="PF07075">
    <property type="entry name" value="NamZ_N"/>
    <property type="match status" value="1"/>
</dbReference>
<comment type="caution">
    <text evidence="2">The sequence shown here is derived from an EMBL/GenBank/DDBJ whole genome shotgun (WGS) entry which is preliminary data.</text>
</comment>
<dbReference type="Gene3D" id="3.40.50.12170">
    <property type="entry name" value="Uncharacterised protein PF07075, DUF1343"/>
    <property type="match status" value="1"/>
</dbReference>